<keyword evidence="10" id="KW-0732">Signal</keyword>
<feature type="transmembrane region" description="Helical" evidence="9">
    <location>
        <begin position="618"/>
        <end position="640"/>
    </location>
</feature>
<feature type="compositionally biased region" description="Gly residues" evidence="8">
    <location>
        <begin position="667"/>
        <end position="677"/>
    </location>
</feature>
<comment type="subcellular location">
    <subcellularLocation>
        <location evidence="1">Cell membrane</location>
        <topology evidence="1">Multi-pass membrane protein</topology>
    </subcellularLocation>
</comment>
<dbReference type="GO" id="GO:0005886">
    <property type="term" value="C:plasma membrane"/>
    <property type="evidence" value="ECO:0007669"/>
    <property type="project" value="UniProtKB-SubCell"/>
</dbReference>
<name>A0AAE1H5F3_9NEOP</name>
<evidence type="ECO:0000313" key="12">
    <source>
        <dbReference type="Proteomes" id="UP001219518"/>
    </source>
</evidence>
<keyword evidence="5 9" id="KW-0472">Membrane</keyword>
<keyword evidence="7" id="KW-0325">Glycoprotein</keyword>
<evidence type="ECO:0000256" key="5">
    <source>
        <dbReference type="ARBA" id="ARBA00023136"/>
    </source>
</evidence>
<feature type="transmembrane region" description="Helical" evidence="9">
    <location>
        <begin position="431"/>
        <end position="450"/>
    </location>
</feature>
<evidence type="ECO:0000256" key="10">
    <source>
        <dbReference type="SAM" id="SignalP"/>
    </source>
</evidence>
<dbReference type="PANTHER" id="PTHR42643:SF30">
    <property type="entry name" value="IONOTROPIC RECEPTOR 40A-RELATED"/>
    <property type="match status" value="1"/>
</dbReference>
<keyword evidence="6 11" id="KW-0675">Receptor</keyword>
<keyword evidence="2" id="KW-1003">Cell membrane</keyword>
<reference evidence="11" key="1">
    <citation type="submission" date="2021-07" db="EMBL/GenBank/DDBJ databases">
        <authorList>
            <person name="Catto M.A."/>
            <person name="Jacobson A."/>
            <person name="Kennedy G."/>
            <person name="Labadie P."/>
            <person name="Hunt B.G."/>
            <person name="Srinivasan R."/>
        </authorList>
    </citation>
    <scope>NUCLEOTIDE SEQUENCE</scope>
    <source>
        <strain evidence="11">PL_HMW_Pooled</strain>
        <tissue evidence="11">Head</tissue>
    </source>
</reference>
<evidence type="ECO:0000256" key="8">
    <source>
        <dbReference type="SAM" id="MobiDB-lite"/>
    </source>
</evidence>
<proteinExistence type="predicted"/>
<evidence type="ECO:0000313" key="11">
    <source>
        <dbReference type="EMBL" id="KAK3915122.1"/>
    </source>
</evidence>
<sequence>MRVSPVAALSLLSVVTVSWAAPGAPSGLQVQRWEGMTLHLAATLRDTQKLAVVHFLCRTSSRCVSTAAFRRLERLMTVTFTMSVGEALPEGWPVERRSLFVLVDLDCRAFANATVKDQDVVLLVSSRRHEEFLSHGGEAFETCWQADLLNVLAVQRRDRGGELSALSGAVLYYDSAPQAARLTASDTPLPLHTDRCASSAAGLRLYTYWPYYPGHCHDIRPHLAALWTPSSPHRAAAFGLAPKDRDLGACPLRVTTFKARPWVEVLPVNGTPGRITLVTGTMKPFILTLAHHLNFTPEFYLPSDGKIFGSSATSLKTEGVLGDLYFNRSDLVLMYTGADLTLPHHARPPTAQVMCTTWCMPTGYNSRSPWRLIVGEFGTETWSAVFISYVLATLSYRFLLPGRTLRDTWLTAVQGLISAIQPIPDNVSPRVFIFCWSFFGLVVATLYMAALHRMITTDTDDTVFHTLSELASSDIPKFASAEHVRAYKKAQFDTKSERLMWARTSTFNYDQSLLMFSRFFARRNICILMDRNQCISYAALFTPPRTAPVFHLLRKYCLAVSQAYNMILRQTSPLLRAFTRATARLDEAGITQHWFDFKEKRFTPSLDPVMRMPHLTPFLKMLGIGCSLGLAMFVLEMVWYSCTKCGARLAHGQRWERALASSDEPGSPGGKLGGGRGVRQPPHQPRHARDEALLHHDEEGYYSPGFPPPPYYTSYPPGEHLPRAYHRKGYAPGIDTVY</sequence>
<keyword evidence="12" id="KW-1185">Reference proteome</keyword>
<protein>
    <submittedName>
        <fullName evidence="11">Glutamate receptor</fullName>
    </submittedName>
</protein>
<evidence type="ECO:0000256" key="4">
    <source>
        <dbReference type="ARBA" id="ARBA00022989"/>
    </source>
</evidence>
<evidence type="ECO:0000256" key="2">
    <source>
        <dbReference type="ARBA" id="ARBA00022475"/>
    </source>
</evidence>
<feature type="region of interest" description="Disordered" evidence="8">
    <location>
        <begin position="659"/>
        <end position="688"/>
    </location>
</feature>
<dbReference type="Proteomes" id="UP001219518">
    <property type="component" value="Unassembled WGS sequence"/>
</dbReference>
<feature type="chain" id="PRO_5042058664" evidence="10">
    <location>
        <begin position="21"/>
        <end position="738"/>
    </location>
</feature>
<feature type="signal peptide" evidence="10">
    <location>
        <begin position="1"/>
        <end position="20"/>
    </location>
</feature>
<evidence type="ECO:0000256" key="7">
    <source>
        <dbReference type="ARBA" id="ARBA00023180"/>
    </source>
</evidence>
<keyword evidence="3 9" id="KW-0812">Transmembrane</keyword>
<dbReference type="AlphaFoldDB" id="A0AAE1H5F3"/>
<organism evidence="11 12">
    <name type="scientific">Frankliniella fusca</name>
    <dbReference type="NCBI Taxonomy" id="407009"/>
    <lineage>
        <taxon>Eukaryota</taxon>
        <taxon>Metazoa</taxon>
        <taxon>Ecdysozoa</taxon>
        <taxon>Arthropoda</taxon>
        <taxon>Hexapoda</taxon>
        <taxon>Insecta</taxon>
        <taxon>Pterygota</taxon>
        <taxon>Neoptera</taxon>
        <taxon>Paraneoptera</taxon>
        <taxon>Thysanoptera</taxon>
        <taxon>Terebrantia</taxon>
        <taxon>Thripoidea</taxon>
        <taxon>Thripidae</taxon>
        <taxon>Frankliniella</taxon>
    </lineage>
</organism>
<dbReference type="InterPro" id="IPR052192">
    <property type="entry name" value="Insect_Ionotropic_Sensory_Rcpt"/>
</dbReference>
<evidence type="ECO:0000256" key="3">
    <source>
        <dbReference type="ARBA" id="ARBA00022692"/>
    </source>
</evidence>
<dbReference type="Gene3D" id="3.40.190.10">
    <property type="entry name" value="Periplasmic binding protein-like II"/>
    <property type="match status" value="1"/>
</dbReference>
<evidence type="ECO:0000256" key="6">
    <source>
        <dbReference type="ARBA" id="ARBA00023170"/>
    </source>
</evidence>
<dbReference type="EMBL" id="JAHWGI010000406">
    <property type="protein sequence ID" value="KAK3915122.1"/>
    <property type="molecule type" value="Genomic_DNA"/>
</dbReference>
<dbReference type="PANTHER" id="PTHR42643">
    <property type="entry name" value="IONOTROPIC RECEPTOR 20A-RELATED"/>
    <property type="match status" value="1"/>
</dbReference>
<evidence type="ECO:0000256" key="9">
    <source>
        <dbReference type="SAM" id="Phobius"/>
    </source>
</evidence>
<accession>A0AAE1H5F3</accession>
<gene>
    <name evidence="11" type="ORF">KUF71_024399</name>
</gene>
<comment type="caution">
    <text evidence="11">The sequence shown here is derived from an EMBL/GenBank/DDBJ whole genome shotgun (WGS) entry which is preliminary data.</text>
</comment>
<evidence type="ECO:0000256" key="1">
    <source>
        <dbReference type="ARBA" id="ARBA00004651"/>
    </source>
</evidence>
<keyword evidence="4 9" id="KW-1133">Transmembrane helix</keyword>
<reference evidence="11" key="2">
    <citation type="journal article" date="2023" name="BMC Genomics">
        <title>Pest status, molecular evolution, and epigenetic factors derived from the genome assembly of Frankliniella fusca, a thysanopteran phytovirus vector.</title>
        <authorList>
            <person name="Catto M.A."/>
            <person name="Labadie P.E."/>
            <person name="Jacobson A.L."/>
            <person name="Kennedy G.G."/>
            <person name="Srinivasan R."/>
            <person name="Hunt B.G."/>
        </authorList>
    </citation>
    <scope>NUCLEOTIDE SEQUENCE</scope>
    <source>
        <strain evidence="11">PL_HMW_Pooled</strain>
    </source>
</reference>